<feature type="region of interest" description="Disordered" evidence="1">
    <location>
        <begin position="1"/>
        <end position="38"/>
    </location>
</feature>
<protein>
    <recommendedName>
        <fullName evidence="4">Retrotransposon gag domain-containing protein</fullName>
    </recommendedName>
</protein>
<gene>
    <name evidence="2" type="ORF">PHMEG_0006729</name>
</gene>
<name>A0A225WN74_9STRA</name>
<organism evidence="2 3">
    <name type="scientific">Phytophthora megakarya</name>
    <dbReference type="NCBI Taxonomy" id="4795"/>
    <lineage>
        <taxon>Eukaryota</taxon>
        <taxon>Sar</taxon>
        <taxon>Stramenopiles</taxon>
        <taxon>Oomycota</taxon>
        <taxon>Peronosporomycetes</taxon>
        <taxon>Peronosporales</taxon>
        <taxon>Peronosporaceae</taxon>
        <taxon>Phytophthora</taxon>
    </lineage>
</organism>
<sequence length="494" mass="56097">MYSDDDGSEGPKPLAATGKATSLSTGFRPPINGDSPGANKVIGKTLELMMTKRSWVQMWSGRVNRLNEQSTSTGMLLRATGCERLRFPSDAALNEWAPADAGTALRKWKKKLRAAFGVEAIAPGRQVVTRQAFMPTDPSQVPLPQTPDKQNESSYMHDSHMVCELPGSSCEGNKASRPTLNTYRGPAQQSDHRYDLNEDSSDDGNNFLDVDYLDGDLTEKWARHIHELSAREEKNSTPRLEIATHLPLGNIKSFSGYRNKCEKSMQWLRTFIYEMKGTHTPPNDWSMAFGLSLQDGALHWYRQLPRKTRRTWKLLSDAFIKYYYSKINQSAKASYYSTKCEDKKHVCADRNRLNGYARNTRVQFKNGGREAKDHVEHFLDIAMAEVSKTDIHDLEDTTNGILKRQDRITKRDSSMRRSGCQDGSRRRDNSRNEDSRSSYRLDRDGRRRDESPYRPRITLADGLSDLFTALNEPSVGPQRSQSGSYDHGYETNKD</sequence>
<reference evidence="3" key="1">
    <citation type="submission" date="2017-03" db="EMBL/GenBank/DDBJ databases">
        <title>Phytopthora megakarya and P. palmivora, two closely related causual agents of cacao black pod achieved similar genome size and gene model numbers by different mechanisms.</title>
        <authorList>
            <person name="Ali S."/>
            <person name="Shao J."/>
            <person name="Larry D.J."/>
            <person name="Kronmiller B."/>
            <person name="Shen D."/>
            <person name="Strem M.D."/>
            <person name="Melnick R.L."/>
            <person name="Guiltinan M.J."/>
            <person name="Tyler B.M."/>
            <person name="Meinhardt L.W."/>
            <person name="Bailey B.A."/>
        </authorList>
    </citation>
    <scope>NUCLEOTIDE SEQUENCE [LARGE SCALE GENOMIC DNA]</scope>
    <source>
        <strain evidence="3">zdho120</strain>
    </source>
</reference>
<dbReference type="EMBL" id="NBNE01000491">
    <property type="protein sequence ID" value="OWZ19081.1"/>
    <property type="molecule type" value="Genomic_DNA"/>
</dbReference>
<evidence type="ECO:0000313" key="2">
    <source>
        <dbReference type="EMBL" id="OWZ19081.1"/>
    </source>
</evidence>
<evidence type="ECO:0000313" key="3">
    <source>
        <dbReference type="Proteomes" id="UP000198211"/>
    </source>
</evidence>
<feature type="region of interest" description="Disordered" evidence="1">
    <location>
        <begin position="469"/>
        <end position="494"/>
    </location>
</feature>
<keyword evidence="3" id="KW-1185">Reference proteome</keyword>
<feature type="region of interest" description="Disordered" evidence="1">
    <location>
        <begin position="405"/>
        <end position="457"/>
    </location>
</feature>
<dbReference type="Proteomes" id="UP000198211">
    <property type="component" value="Unassembled WGS sequence"/>
</dbReference>
<dbReference type="AlphaFoldDB" id="A0A225WN74"/>
<feature type="region of interest" description="Disordered" evidence="1">
    <location>
        <begin position="135"/>
        <end position="157"/>
    </location>
</feature>
<feature type="compositionally biased region" description="Basic and acidic residues" evidence="1">
    <location>
        <begin position="423"/>
        <end position="453"/>
    </location>
</feature>
<feature type="compositionally biased region" description="Basic and acidic residues" evidence="1">
    <location>
        <begin position="405"/>
        <end position="415"/>
    </location>
</feature>
<accession>A0A225WN74</accession>
<comment type="caution">
    <text evidence="2">The sequence shown here is derived from an EMBL/GenBank/DDBJ whole genome shotgun (WGS) entry which is preliminary data.</text>
</comment>
<evidence type="ECO:0000256" key="1">
    <source>
        <dbReference type="SAM" id="MobiDB-lite"/>
    </source>
</evidence>
<proteinExistence type="predicted"/>
<evidence type="ECO:0008006" key="4">
    <source>
        <dbReference type="Google" id="ProtNLM"/>
    </source>
</evidence>